<comment type="caution">
    <text evidence="4">The sequence shown here is derived from an EMBL/GenBank/DDBJ whole genome shotgun (WGS) entry which is preliminary data.</text>
</comment>
<dbReference type="EMBL" id="JBHTIO010000036">
    <property type="protein sequence ID" value="MFD0897524.1"/>
    <property type="molecule type" value="Genomic_DNA"/>
</dbReference>
<dbReference type="Gene3D" id="3.90.550.10">
    <property type="entry name" value="Spore Coat Polysaccharide Biosynthesis Protein SpsA, Chain A"/>
    <property type="match status" value="1"/>
</dbReference>
<dbReference type="InterPro" id="IPR001173">
    <property type="entry name" value="Glyco_trans_2-like"/>
</dbReference>
<evidence type="ECO:0000313" key="4">
    <source>
        <dbReference type="EMBL" id="MFD0897524.1"/>
    </source>
</evidence>
<dbReference type="PANTHER" id="PTHR22916:SF51">
    <property type="entry name" value="GLYCOSYLTRANSFERASE EPSH-RELATED"/>
    <property type="match status" value="1"/>
</dbReference>
<dbReference type="PANTHER" id="PTHR22916">
    <property type="entry name" value="GLYCOSYLTRANSFERASE"/>
    <property type="match status" value="1"/>
</dbReference>
<keyword evidence="5" id="KW-1185">Reference proteome</keyword>
<evidence type="ECO:0000313" key="5">
    <source>
        <dbReference type="Proteomes" id="UP001597104"/>
    </source>
</evidence>
<name>A0ABW3EF87_9LACO</name>
<dbReference type="InterPro" id="IPR029044">
    <property type="entry name" value="Nucleotide-diphossugar_trans"/>
</dbReference>
<reference evidence="5" key="1">
    <citation type="journal article" date="2019" name="Int. J. Syst. Evol. Microbiol.">
        <title>The Global Catalogue of Microorganisms (GCM) 10K type strain sequencing project: providing services to taxonomists for standard genome sequencing and annotation.</title>
        <authorList>
            <consortium name="The Broad Institute Genomics Platform"/>
            <consortium name="The Broad Institute Genome Sequencing Center for Infectious Disease"/>
            <person name="Wu L."/>
            <person name="Ma J."/>
        </authorList>
    </citation>
    <scope>NUCLEOTIDE SEQUENCE [LARGE SCALE GENOMIC DNA]</scope>
    <source>
        <strain evidence="5">CCM 8925</strain>
    </source>
</reference>
<keyword evidence="2" id="KW-0808">Transferase</keyword>
<dbReference type="Proteomes" id="UP001597104">
    <property type="component" value="Unassembled WGS sequence"/>
</dbReference>
<accession>A0ABW3EF87</accession>
<feature type="domain" description="Glycosyltransferase 2-like" evidence="3">
    <location>
        <begin position="4"/>
        <end position="171"/>
    </location>
</feature>
<dbReference type="SUPFAM" id="SSF53448">
    <property type="entry name" value="Nucleotide-diphospho-sugar transferases"/>
    <property type="match status" value="1"/>
</dbReference>
<dbReference type="CDD" id="cd00761">
    <property type="entry name" value="Glyco_tranf_GTA_type"/>
    <property type="match status" value="1"/>
</dbReference>
<sequence>MDLSIIIPMYNAATYIDKCLTSIERQVWLPTQFEILLVDDGSTDNSRTIAADWTARLPLMLLTQTNQKQAAARNKALDQATGQFILFVDIDDDLESDMVQQLFQNRAGADLVETGINKVFVDTRGQVTKRDVELPVIQQAQNQNKLLKLYFGANTECDVGLWNKLFRREVIERQQLRFTNANFFEDSLFVGQYLNAITYTRIRFVAQPLYNFYKRQDSTTTSFHREIDQLSAAYLVKCGDLLQQTDLSTAEQTNLMAALKLRVWIYTIHHHVKYDPQWCAQQQRQYLLNKIGVSSSFKPNVPIKYRLAFWMMLCFTSTYNKMYSRKYL</sequence>
<evidence type="ECO:0000256" key="2">
    <source>
        <dbReference type="ARBA" id="ARBA00022679"/>
    </source>
</evidence>
<keyword evidence="1" id="KW-0328">Glycosyltransferase</keyword>
<dbReference type="Pfam" id="PF00535">
    <property type="entry name" value="Glycos_transf_2"/>
    <property type="match status" value="1"/>
</dbReference>
<dbReference type="RefSeq" id="WP_171001888.1">
    <property type="nucleotide sequence ID" value="NZ_BJDN01000026.1"/>
</dbReference>
<gene>
    <name evidence="4" type="ORF">ACFQZ7_07200</name>
</gene>
<evidence type="ECO:0000259" key="3">
    <source>
        <dbReference type="Pfam" id="PF00535"/>
    </source>
</evidence>
<organism evidence="4 5">
    <name type="scientific">Loigolactobacillus binensis</name>
    <dbReference type="NCBI Taxonomy" id="2559922"/>
    <lineage>
        <taxon>Bacteria</taxon>
        <taxon>Bacillati</taxon>
        <taxon>Bacillota</taxon>
        <taxon>Bacilli</taxon>
        <taxon>Lactobacillales</taxon>
        <taxon>Lactobacillaceae</taxon>
        <taxon>Loigolactobacillus</taxon>
    </lineage>
</organism>
<protein>
    <submittedName>
        <fullName evidence="4">Glycosyltransferase family 2 protein</fullName>
    </submittedName>
</protein>
<evidence type="ECO:0000256" key="1">
    <source>
        <dbReference type="ARBA" id="ARBA00022676"/>
    </source>
</evidence>
<proteinExistence type="predicted"/>